<feature type="domain" description="MobA-like NTP transferase" evidence="8">
    <location>
        <begin position="3"/>
        <end position="150"/>
    </location>
</feature>
<dbReference type="NCBIfam" id="TIGR02665">
    <property type="entry name" value="molyb_mobA"/>
    <property type="match status" value="1"/>
</dbReference>
<reference evidence="9 10" key="1">
    <citation type="submission" date="2020-05" db="EMBL/GenBank/DDBJ databases">
        <authorList>
            <person name="Kim M.K."/>
        </authorList>
    </citation>
    <scope>NUCLEOTIDE SEQUENCE [LARGE SCALE GENOMIC DNA]</scope>
    <source>
        <strain evidence="9 10">BT25</strain>
    </source>
</reference>
<keyword evidence="10" id="KW-1185">Reference proteome</keyword>
<gene>
    <name evidence="9" type="primary">mobA</name>
    <name evidence="9" type="ORF">HQ945_09935</name>
</gene>
<keyword evidence="4" id="KW-0547">Nucleotide-binding</keyword>
<dbReference type="AlphaFoldDB" id="A0A849VNZ1"/>
<keyword evidence="1" id="KW-0963">Cytoplasm</keyword>
<evidence type="ECO:0000256" key="7">
    <source>
        <dbReference type="ARBA" id="ARBA00023150"/>
    </source>
</evidence>
<dbReference type="Pfam" id="PF12804">
    <property type="entry name" value="NTP_transf_3"/>
    <property type="match status" value="1"/>
</dbReference>
<dbReference type="GO" id="GO:1902758">
    <property type="term" value="P:bis(molybdopterin guanine dinucleotide)molybdenum biosynthetic process"/>
    <property type="evidence" value="ECO:0007669"/>
    <property type="project" value="TreeGrafter"/>
</dbReference>
<evidence type="ECO:0000256" key="2">
    <source>
        <dbReference type="ARBA" id="ARBA00022679"/>
    </source>
</evidence>
<proteinExistence type="predicted"/>
<accession>A0A849VNZ1</accession>
<evidence type="ECO:0000313" key="10">
    <source>
        <dbReference type="Proteomes" id="UP000550508"/>
    </source>
</evidence>
<keyword evidence="5" id="KW-0460">Magnesium</keyword>
<keyword evidence="6" id="KW-0342">GTP-binding</keyword>
<dbReference type="SUPFAM" id="SSF53448">
    <property type="entry name" value="Nucleotide-diphospho-sugar transferases"/>
    <property type="match status" value="1"/>
</dbReference>
<dbReference type="PANTHER" id="PTHR19136:SF81">
    <property type="entry name" value="MOLYBDENUM COFACTOR GUANYLYLTRANSFERASE"/>
    <property type="match status" value="1"/>
</dbReference>
<dbReference type="GO" id="GO:0046872">
    <property type="term" value="F:metal ion binding"/>
    <property type="evidence" value="ECO:0007669"/>
    <property type="project" value="UniProtKB-KW"/>
</dbReference>
<dbReference type="EMBL" id="JABUMX010000002">
    <property type="protein sequence ID" value="NTS31571.1"/>
    <property type="molecule type" value="Genomic_DNA"/>
</dbReference>
<dbReference type="InterPro" id="IPR025877">
    <property type="entry name" value="MobA-like_NTP_Trfase"/>
</dbReference>
<keyword evidence="2 9" id="KW-0808">Transferase</keyword>
<evidence type="ECO:0000256" key="6">
    <source>
        <dbReference type="ARBA" id="ARBA00023134"/>
    </source>
</evidence>
<dbReference type="Gene3D" id="3.90.550.10">
    <property type="entry name" value="Spore Coat Polysaccharide Biosynthesis Protein SpsA, Chain A"/>
    <property type="match status" value="1"/>
</dbReference>
<organism evidence="9 10">
    <name type="scientific">Phyllobacterium pellucidum</name>
    <dbReference type="NCBI Taxonomy" id="2740464"/>
    <lineage>
        <taxon>Bacteria</taxon>
        <taxon>Pseudomonadati</taxon>
        <taxon>Pseudomonadota</taxon>
        <taxon>Alphaproteobacteria</taxon>
        <taxon>Hyphomicrobiales</taxon>
        <taxon>Phyllobacteriaceae</taxon>
        <taxon>Phyllobacterium</taxon>
    </lineage>
</organism>
<dbReference type="InterPro" id="IPR013482">
    <property type="entry name" value="Molybde_CF_guanTrfase"/>
</dbReference>
<dbReference type="GO" id="GO:0005525">
    <property type="term" value="F:GTP binding"/>
    <property type="evidence" value="ECO:0007669"/>
    <property type="project" value="UniProtKB-KW"/>
</dbReference>
<evidence type="ECO:0000259" key="8">
    <source>
        <dbReference type="Pfam" id="PF12804"/>
    </source>
</evidence>
<dbReference type="Proteomes" id="UP000550508">
    <property type="component" value="Unassembled WGS sequence"/>
</dbReference>
<dbReference type="GO" id="GO:0016779">
    <property type="term" value="F:nucleotidyltransferase activity"/>
    <property type="evidence" value="ECO:0007669"/>
    <property type="project" value="UniProtKB-KW"/>
</dbReference>
<evidence type="ECO:0000256" key="3">
    <source>
        <dbReference type="ARBA" id="ARBA00022723"/>
    </source>
</evidence>
<evidence type="ECO:0000313" key="9">
    <source>
        <dbReference type="EMBL" id="NTS31571.1"/>
    </source>
</evidence>
<keyword evidence="9" id="KW-0548">Nucleotidyltransferase</keyword>
<evidence type="ECO:0000256" key="4">
    <source>
        <dbReference type="ARBA" id="ARBA00022741"/>
    </source>
</evidence>
<sequence>MDGRDKAMLPFGDRRLIDHVHQRLSRQVETIALNSNADAGGFANLNVPVIADDIHGFAGPLAGIHAGMEWAAAQPLPFSHILSVATDTPFFPEELLAGISQTILDADGHIGIAASGGRVHPTFGLWPVSLRSDLKHWLDDPANRRVTTWLQRHPHRVVEFPLVKARTGDPFDPFFNINTPADIADARQHWKTAE</sequence>
<comment type="caution">
    <text evidence="9">The sequence shown here is derived from an EMBL/GenBank/DDBJ whole genome shotgun (WGS) entry which is preliminary data.</text>
</comment>
<protein>
    <submittedName>
        <fullName evidence="9">Molybdenum cofactor guanylyltransferase MobA</fullName>
    </submittedName>
</protein>
<dbReference type="InterPro" id="IPR029044">
    <property type="entry name" value="Nucleotide-diphossugar_trans"/>
</dbReference>
<dbReference type="PANTHER" id="PTHR19136">
    <property type="entry name" value="MOLYBDENUM COFACTOR GUANYLYLTRANSFERASE"/>
    <property type="match status" value="1"/>
</dbReference>
<dbReference type="CDD" id="cd02503">
    <property type="entry name" value="MobA"/>
    <property type="match status" value="1"/>
</dbReference>
<evidence type="ECO:0000256" key="1">
    <source>
        <dbReference type="ARBA" id="ARBA00022490"/>
    </source>
</evidence>
<name>A0A849VNZ1_9HYPH</name>
<keyword evidence="3" id="KW-0479">Metal-binding</keyword>
<keyword evidence="7" id="KW-0501">Molybdenum cofactor biosynthesis</keyword>
<evidence type="ECO:0000256" key="5">
    <source>
        <dbReference type="ARBA" id="ARBA00022842"/>
    </source>
</evidence>